<feature type="domain" description="Glycoside hydrolase family 31 TIM barrel" evidence="5">
    <location>
        <begin position="322"/>
        <end position="651"/>
    </location>
</feature>
<dbReference type="Gene3D" id="3.20.20.80">
    <property type="entry name" value="Glycosidases"/>
    <property type="match status" value="2"/>
</dbReference>
<proteinExistence type="inferred from homology"/>
<organism evidence="6 7">
    <name type="scientific">Pseudocohnilembus persalinus</name>
    <name type="common">Ciliate</name>
    <dbReference type="NCBI Taxonomy" id="266149"/>
    <lineage>
        <taxon>Eukaryota</taxon>
        <taxon>Sar</taxon>
        <taxon>Alveolata</taxon>
        <taxon>Ciliophora</taxon>
        <taxon>Intramacronucleata</taxon>
        <taxon>Oligohymenophorea</taxon>
        <taxon>Scuticociliatia</taxon>
        <taxon>Philasterida</taxon>
        <taxon>Pseudocohnilembidae</taxon>
        <taxon>Pseudocohnilembus</taxon>
    </lineage>
</organism>
<dbReference type="OrthoDB" id="5839090at2759"/>
<dbReference type="Gene3D" id="2.60.40.4040">
    <property type="match status" value="1"/>
</dbReference>
<evidence type="ECO:0000256" key="4">
    <source>
        <dbReference type="SAM" id="MobiDB-lite"/>
    </source>
</evidence>
<dbReference type="InterPro" id="IPR017853">
    <property type="entry name" value="GH"/>
</dbReference>
<dbReference type="InterPro" id="IPR000322">
    <property type="entry name" value="Glyco_hydro_31_TIM"/>
</dbReference>
<keyword evidence="7" id="KW-1185">Reference proteome</keyword>
<dbReference type="InParanoid" id="A0A0V0QCW2"/>
<evidence type="ECO:0000259" key="5">
    <source>
        <dbReference type="Pfam" id="PF01055"/>
    </source>
</evidence>
<dbReference type="SUPFAM" id="SSF74650">
    <property type="entry name" value="Galactose mutarotase-like"/>
    <property type="match status" value="1"/>
</dbReference>
<dbReference type="Pfam" id="PF01055">
    <property type="entry name" value="Glyco_hydro_31_2nd"/>
    <property type="match status" value="1"/>
</dbReference>
<accession>A0A0V0QCW2</accession>
<dbReference type="CDD" id="cd14752">
    <property type="entry name" value="GH31_N"/>
    <property type="match status" value="1"/>
</dbReference>
<comment type="caution">
    <text evidence="6">The sequence shown here is derived from an EMBL/GenBank/DDBJ whole genome shotgun (WGS) entry which is preliminary data.</text>
</comment>
<keyword evidence="3 6" id="KW-0378">Hydrolase</keyword>
<keyword evidence="2" id="KW-0325">Glycoprotein</keyword>
<evidence type="ECO:0000313" key="6">
    <source>
        <dbReference type="EMBL" id="KRW99908.1"/>
    </source>
</evidence>
<sequence>MNQDYLNPDTLQCNQDQLSETQNNQITENVSKQNSEQTQNVQNNQNQPTQKAESPHYEISNSQKYEDGMYIYATCKKCDQFYGNPNNPIAQNLNLTIKYISNDSFQFFMSGMNFTKEFELPFQDPFWSSQQQQIVSQYSVKFSRDDSQNFFSGNIFQSDDQGGKFNKRNFRNYLISIRDNPLEVIVTRKATEQVIFFFSSVDLIYSENYKFINVTTNTNQIFGLGERPGGFYLKDGNYTLWNQQYDPERLDKTYYTPNMNGFHPVYLSKEKKTSSALEVEKKQNNLCYKILGGQVNFVIFLGDGKPANVIKDFHQFVGEYIIPPFWSLGIHHKFYNFKNLNDLQDLRNNFTSNNLSLDVLWFDQSYLYNGQAFNYDHQSFPYNNLTQIFPNINFIPSMQPGVKIADSVAYIDGVRRNVFITDDKQTVYSGKNDNGDSVLYPDFFSTQIYDFWNEMFGILYNDFKFNGIYFYQNEVTDFTNYKKFTAIEENQHNYYNFNKQIQGNKINKQGTQNNYKYQDLNVNKVDNQDMQNMFKDDLNFNYIKHHDFYDGYNNYESQNQLDQSEFFYEFLTNQNKLYINSLPLNGTHSNKFKEYYTHNLFNIQQTYLTYNYLNQWAKLPLNFVISKSSFTGLGKYGGHLVDEQFCTWDPLFLVYDIDVNIFENPKFVEEQLLIGNYIMACPILTPDTIAIDPYFPQDNWFDFYSGIQVKNKQDLGGKIRIQNDIQSKIPLYVKGGTIIPLQTYENGKNLQQMDKNNTLLTSFIVQQNGDLSSKGTVLGLIEFSEQNIYDKCVQQNCLIDINANAVTVVERFPQQSYYNITFSFRSQVSGQLIDDLYINQFIFFGLSENKMTQNKTVIVKNGVGDFSLTVTL</sequence>
<dbReference type="PANTHER" id="PTHR22762">
    <property type="entry name" value="ALPHA-GLUCOSIDASE"/>
    <property type="match status" value="1"/>
</dbReference>
<comment type="similarity">
    <text evidence="1 3">Belongs to the glycosyl hydrolase 31 family.</text>
</comment>
<feature type="region of interest" description="Disordered" evidence="4">
    <location>
        <begin position="28"/>
        <end position="58"/>
    </location>
</feature>
<protein>
    <submittedName>
        <fullName evidence="6">Glycoside hydrolase, superfamily</fullName>
    </submittedName>
</protein>
<dbReference type="SUPFAM" id="SSF51445">
    <property type="entry name" value="(Trans)glycosidases"/>
    <property type="match status" value="1"/>
</dbReference>
<dbReference type="GO" id="GO:0005975">
    <property type="term" value="P:carbohydrate metabolic process"/>
    <property type="evidence" value="ECO:0007669"/>
    <property type="project" value="InterPro"/>
</dbReference>
<evidence type="ECO:0000256" key="1">
    <source>
        <dbReference type="ARBA" id="ARBA00007806"/>
    </source>
</evidence>
<name>A0A0V0QCW2_PSEPJ</name>
<dbReference type="InterPro" id="IPR011013">
    <property type="entry name" value="Gal_mutarotase_sf_dom"/>
</dbReference>
<dbReference type="GO" id="GO:0004553">
    <property type="term" value="F:hydrolase activity, hydrolyzing O-glycosyl compounds"/>
    <property type="evidence" value="ECO:0007669"/>
    <property type="project" value="InterPro"/>
</dbReference>
<evidence type="ECO:0000256" key="3">
    <source>
        <dbReference type="RuleBase" id="RU361185"/>
    </source>
</evidence>
<dbReference type="OMA" id="PENIYAW"/>
<evidence type="ECO:0000256" key="2">
    <source>
        <dbReference type="ARBA" id="ARBA00023180"/>
    </source>
</evidence>
<evidence type="ECO:0000313" key="7">
    <source>
        <dbReference type="Proteomes" id="UP000054937"/>
    </source>
</evidence>
<dbReference type="GO" id="GO:0030246">
    <property type="term" value="F:carbohydrate binding"/>
    <property type="evidence" value="ECO:0007669"/>
    <property type="project" value="InterPro"/>
</dbReference>
<dbReference type="Proteomes" id="UP000054937">
    <property type="component" value="Unassembled WGS sequence"/>
</dbReference>
<dbReference type="SUPFAM" id="SSF51011">
    <property type="entry name" value="Glycosyl hydrolase domain"/>
    <property type="match status" value="1"/>
</dbReference>
<feature type="compositionally biased region" description="Low complexity" evidence="4">
    <location>
        <begin position="33"/>
        <end position="50"/>
    </location>
</feature>
<dbReference type="AlphaFoldDB" id="A0A0V0QCW2"/>
<dbReference type="EMBL" id="LDAU01000202">
    <property type="protein sequence ID" value="KRW99908.1"/>
    <property type="molecule type" value="Genomic_DNA"/>
</dbReference>
<reference evidence="6 7" key="1">
    <citation type="journal article" date="2015" name="Sci. Rep.">
        <title>Genome of the facultative scuticociliatosis pathogen Pseudocohnilembus persalinus provides insight into its virulence through horizontal gene transfer.</title>
        <authorList>
            <person name="Xiong J."/>
            <person name="Wang G."/>
            <person name="Cheng J."/>
            <person name="Tian M."/>
            <person name="Pan X."/>
            <person name="Warren A."/>
            <person name="Jiang C."/>
            <person name="Yuan D."/>
            <person name="Miao W."/>
        </authorList>
    </citation>
    <scope>NUCLEOTIDE SEQUENCE [LARGE SCALE GENOMIC DNA]</scope>
    <source>
        <strain evidence="6">36N120E</strain>
    </source>
</reference>
<gene>
    <name evidence="6" type="ORF">PPERSA_12584</name>
</gene>
<keyword evidence="3" id="KW-0326">Glycosidase</keyword>
<dbReference type="PANTHER" id="PTHR22762:SF133">
    <property type="entry name" value="P-TYPE DOMAIN-CONTAINING PROTEIN"/>
    <property type="match status" value="1"/>
</dbReference>
<dbReference type="Gene3D" id="2.60.40.1760">
    <property type="entry name" value="glycosyl hydrolase (family 31)"/>
    <property type="match status" value="1"/>
</dbReference>